<comment type="caution">
    <text evidence="3">The sequence shown here is derived from an EMBL/GenBank/DDBJ whole genome shotgun (WGS) entry which is preliminary data.</text>
</comment>
<evidence type="ECO:0000256" key="1">
    <source>
        <dbReference type="PROSITE-ProRule" id="PRU00325"/>
    </source>
</evidence>
<dbReference type="InterPro" id="IPR018289">
    <property type="entry name" value="MULE_transposase_dom"/>
</dbReference>
<name>A0A8H3KUT1_9GLOM</name>
<keyword evidence="1" id="KW-0479">Metal-binding</keyword>
<dbReference type="OrthoDB" id="2399698at2759"/>
<feature type="domain" description="SWIM-type" evidence="2">
    <location>
        <begin position="550"/>
        <end position="586"/>
    </location>
</feature>
<dbReference type="Pfam" id="PF10551">
    <property type="entry name" value="MULE"/>
    <property type="match status" value="1"/>
</dbReference>
<keyword evidence="1" id="KW-0862">Zinc</keyword>
<dbReference type="Proteomes" id="UP000615446">
    <property type="component" value="Unassembled WGS sequence"/>
</dbReference>
<evidence type="ECO:0000259" key="2">
    <source>
        <dbReference type="PROSITE" id="PS50966"/>
    </source>
</evidence>
<evidence type="ECO:0000313" key="4">
    <source>
        <dbReference type="Proteomes" id="UP000615446"/>
    </source>
</evidence>
<dbReference type="GO" id="GO:0008270">
    <property type="term" value="F:zinc ion binding"/>
    <property type="evidence" value="ECO:0007669"/>
    <property type="project" value="UniProtKB-KW"/>
</dbReference>
<keyword evidence="1" id="KW-0863">Zinc-finger</keyword>
<gene>
    <name evidence="3" type="ORF">RCL2_000272600</name>
</gene>
<protein>
    <submittedName>
        <fullName evidence="3">Protein FAR1-related sequence 5-like</fullName>
    </submittedName>
</protein>
<reference evidence="3" key="1">
    <citation type="submission" date="2019-10" db="EMBL/GenBank/DDBJ databases">
        <title>Conservation and host-specific expression of non-tandemly repeated heterogenous ribosome RNA gene in arbuscular mycorrhizal fungi.</title>
        <authorList>
            <person name="Maeda T."/>
            <person name="Kobayashi Y."/>
            <person name="Nakagawa T."/>
            <person name="Ezawa T."/>
            <person name="Yamaguchi K."/>
            <person name="Bino T."/>
            <person name="Nishimoto Y."/>
            <person name="Shigenobu S."/>
            <person name="Kawaguchi M."/>
        </authorList>
    </citation>
    <scope>NUCLEOTIDE SEQUENCE</scope>
    <source>
        <strain evidence="3">HR1</strain>
    </source>
</reference>
<accession>A0A8H3KUT1</accession>
<proteinExistence type="predicted"/>
<evidence type="ECO:0000313" key="3">
    <source>
        <dbReference type="EMBL" id="GES75279.1"/>
    </source>
</evidence>
<dbReference type="PROSITE" id="PS50966">
    <property type="entry name" value="ZF_SWIM"/>
    <property type="match status" value="1"/>
</dbReference>
<dbReference type="PANTHER" id="PTHR31669">
    <property type="entry name" value="PROTEIN FAR1-RELATED SEQUENCE 10-RELATED"/>
    <property type="match status" value="1"/>
</dbReference>
<dbReference type="InterPro" id="IPR031052">
    <property type="entry name" value="FHY3/FAR1"/>
</dbReference>
<organism evidence="3 4">
    <name type="scientific">Rhizophagus clarus</name>
    <dbReference type="NCBI Taxonomy" id="94130"/>
    <lineage>
        <taxon>Eukaryota</taxon>
        <taxon>Fungi</taxon>
        <taxon>Fungi incertae sedis</taxon>
        <taxon>Mucoromycota</taxon>
        <taxon>Glomeromycotina</taxon>
        <taxon>Glomeromycetes</taxon>
        <taxon>Glomerales</taxon>
        <taxon>Glomeraceae</taxon>
        <taxon>Rhizophagus</taxon>
    </lineage>
</organism>
<dbReference type="PANTHER" id="PTHR31669:SF251">
    <property type="entry name" value="PROTEIN FAR1-RELATED SEQUENCE"/>
    <property type="match status" value="1"/>
</dbReference>
<dbReference type="AlphaFoldDB" id="A0A8H3KUT1"/>
<dbReference type="InterPro" id="IPR007527">
    <property type="entry name" value="Znf_SWIM"/>
</dbReference>
<sequence>MSLFGSEIPTITEPLELSIGCHFDTWIVTENTIKEYGKRKGFAINRHRPNKMNSIEQQHNKGSKKTDCKWHVNLSKPKNTNFVHITFIHPDHNHELLANNSIFATAFRRFDISIMKEIEHAVVYGHCDAYTIRNLLQPLFPDQLFLTQDLSNAIQKIKQKHQMVGSDAPCLLKFLLKKQKEDPIMFVQPLINADSDRLCGIFWMTSNQILLWSRYSDIILHDNTSRTNKYNYPLSLFILVDNNGKSRLGAQAFLNDKTQESYEWVLQQTLDATGSKPRVILTDIDPAMISACQNIYKDTYHVHCIWHMSQNILKRLKHKLKTADFKTFNKDFWKTRNSLCVEVFERRFQELLENFPDSNNYMRNTLYLIRNSWARAFTSRIFTAGMQSTQRVESINAIVHKAISSSSTMAKAVEYLDSRIQKEELNATFMEWKYKSITYHQPFVVNNFFSDINALIKKHFFPHIVAEIYKQMCESVLYKCEKLSLEDANNFDNDQMDQEDELGSDQEEVNNIEDHYDYRQTYLKALLNSVSGKSIKEIWRITPYMIPSSYQHIVTFEDGTHMCTCLLLVSHGIICRHYFKLMVENSNALFHLLLMPIRWLQDDAWNHVDTIFNEPFIGTSSKKLKQIQDNDTVQQANFIPMHYDNIQEVQIRNRVLKKVDYGRLMGHFNKAVDYSLEDNDQQSLDDIILAYISEKQAKRQAMAQLETNILEERRNSNVIELYDGRVYDITGRMESNQSSIGHVTDW</sequence>
<dbReference type="GO" id="GO:0006355">
    <property type="term" value="P:regulation of DNA-templated transcription"/>
    <property type="evidence" value="ECO:0007669"/>
    <property type="project" value="InterPro"/>
</dbReference>
<dbReference type="EMBL" id="BLAL01000015">
    <property type="protein sequence ID" value="GES75279.1"/>
    <property type="molecule type" value="Genomic_DNA"/>
</dbReference>